<evidence type="ECO:0000256" key="8">
    <source>
        <dbReference type="ARBA" id="ARBA00047481"/>
    </source>
</evidence>
<protein>
    <recommendedName>
        <fullName evidence="9">Histidinol-phosphate aminotransferase</fullName>
        <ecNumber evidence="9">2.6.1.9</ecNumber>
    </recommendedName>
    <alternativeName>
        <fullName evidence="9">Imidazole acetol-phosphate transaminase</fullName>
    </alternativeName>
</protein>
<dbReference type="InterPro" id="IPR001917">
    <property type="entry name" value="Aminotrans_II_pyridoxalP_BS"/>
</dbReference>
<comment type="catalytic activity">
    <reaction evidence="8 9">
        <text>L-histidinol phosphate + 2-oxoglutarate = 3-(imidazol-4-yl)-2-oxopropyl phosphate + L-glutamate</text>
        <dbReference type="Rhea" id="RHEA:23744"/>
        <dbReference type="ChEBI" id="CHEBI:16810"/>
        <dbReference type="ChEBI" id="CHEBI:29985"/>
        <dbReference type="ChEBI" id="CHEBI:57766"/>
        <dbReference type="ChEBI" id="CHEBI:57980"/>
        <dbReference type="EC" id="2.6.1.9"/>
    </reaction>
</comment>
<dbReference type="Pfam" id="PF00155">
    <property type="entry name" value="Aminotran_1_2"/>
    <property type="match status" value="1"/>
</dbReference>
<dbReference type="InterPro" id="IPR015421">
    <property type="entry name" value="PyrdxlP-dep_Trfase_major"/>
</dbReference>
<dbReference type="EC" id="2.6.1.9" evidence="9"/>
<keyword evidence="7 9" id="KW-0663">Pyridoxal phosphate</keyword>
<name>A0A7G9RUV8_9BURK</name>
<evidence type="ECO:0000259" key="10">
    <source>
        <dbReference type="Pfam" id="PF00155"/>
    </source>
</evidence>
<reference evidence="11 12" key="1">
    <citation type="submission" date="2020-08" db="EMBL/GenBank/DDBJ databases">
        <title>Genome sequence of Diaphorobacter ruginosibacter DSM 27467T.</title>
        <authorList>
            <person name="Hyun D.-W."/>
            <person name="Bae J.-W."/>
        </authorList>
    </citation>
    <scope>NUCLEOTIDE SEQUENCE [LARGE SCALE GENOMIC DNA]</scope>
    <source>
        <strain evidence="11 12">DSM 27467</strain>
    </source>
</reference>
<gene>
    <name evidence="9" type="primary">hisC</name>
    <name evidence="11" type="ORF">H9K76_01300</name>
</gene>
<evidence type="ECO:0000313" key="12">
    <source>
        <dbReference type="Proteomes" id="UP000515811"/>
    </source>
</evidence>
<dbReference type="Gene3D" id="3.40.640.10">
    <property type="entry name" value="Type I PLP-dependent aspartate aminotransferase-like (Major domain)"/>
    <property type="match status" value="1"/>
</dbReference>
<evidence type="ECO:0000256" key="7">
    <source>
        <dbReference type="ARBA" id="ARBA00022898"/>
    </source>
</evidence>
<dbReference type="CDD" id="cd00609">
    <property type="entry name" value="AAT_like"/>
    <property type="match status" value="1"/>
</dbReference>
<evidence type="ECO:0000256" key="1">
    <source>
        <dbReference type="ARBA" id="ARBA00001933"/>
    </source>
</evidence>
<dbReference type="UniPathway" id="UPA00031">
    <property type="reaction ID" value="UER00012"/>
</dbReference>
<keyword evidence="9" id="KW-0368">Histidine biosynthesis</keyword>
<dbReference type="InterPro" id="IPR015422">
    <property type="entry name" value="PyrdxlP-dep_Trfase_small"/>
</dbReference>
<feature type="domain" description="Aminotransferase class I/classII large" evidence="10">
    <location>
        <begin position="35"/>
        <end position="362"/>
    </location>
</feature>
<dbReference type="InterPro" id="IPR005861">
    <property type="entry name" value="HisP_aminotrans"/>
</dbReference>
<sequence length="368" mass="39774">MTPADVAPEYIRGLPPYVPGKPSSEVRREQGVDSITKLASNENPLGASPKAIAAVSAVMQGMAIYPDPTGYDLKMALCNRYGVQPEQIVLGNGSSELLDLCARAFLVNGSEAVYSQYSFIAYPVAVKCVGATGVSVPAMDYGHDLDRMAAAITERTRLVFVANPNNPTGTLLTEAQIRGFMTQVPQHVLVILDEAYTEYLPPEKRMDSMALQHEFPNMVVLRTFSKAYGLAGVRVGFAVAHPSVADLLNRTRLVFNVNALAQAAAVAALGDDEFVARTYETNRAGQQQLTAAFERMGLPYVPSYANFVLVDFSGANLPAGEINKQLLSRGIIVRPVAPYGLAQHLRMTVGLPEENDILISALEEILKK</sequence>
<evidence type="ECO:0000256" key="4">
    <source>
        <dbReference type="ARBA" id="ARBA00011738"/>
    </source>
</evidence>
<evidence type="ECO:0000256" key="6">
    <source>
        <dbReference type="ARBA" id="ARBA00022679"/>
    </source>
</evidence>
<dbReference type="PANTHER" id="PTHR43643">
    <property type="entry name" value="HISTIDINOL-PHOSPHATE AMINOTRANSFERASE 2"/>
    <property type="match status" value="1"/>
</dbReference>
<dbReference type="Proteomes" id="UP000515811">
    <property type="component" value="Chromosome"/>
</dbReference>
<evidence type="ECO:0000313" key="11">
    <source>
        <dbReference type="EMBL" id="QNN59383.1"/>
    </source>
</evidence>
<keyword evidence="12" id="KW-1185">Reference proteome</keyword>
<dbReference type="InterPro" id="IPR050106">
    <property type="entry name" value="HistidinolP_aminotransfase"/>
</dbReference>
<dbReference type="PANTHER" id="PTHR43643:SF3">
    <property type="entry name" value="HISTIDINOL-PHOSPHATE AMINOTRANSFERASE"/>
    <property type="match status" value="1"/>
</dbReference>
<evidence type="ECO:0000256" key="3">
    <source>
        <dbReference type="ARBA" id="ARBA00007970"/>
    </source>
</evidence>
<dbReference type="InterPro" id="IPR004839">
    <property type="entry name" value="Aminotransferase_I/II_large"/>
</dbReference>
<dbReference type="EMBL" id="CP060714">
    <property type="protein sequence ID" value="QNN59383.1"/>
    <property type="molecule type" value="Genomic_DNA"/>
</dbReference>
<evidence type="ECO:0000256" key="2">
    <source>
        <dbReference type="ARBA" id="ARBA00005011"/>
    </source>
</evidence>
<comment type="subunit">
    <text evidence="4 9">Homodimer.</text>
</comment>
<dbReference type="KEGG" id="drg:H9K76_01300"/>
<dbReference type="PROSITE" id="PS00599">
    <property type="entry name" value="AA_TRANSFER_CLASS_2"/>
    <property type="match status" value="1"/>
</dbReference>
<dbReference type="GO" id="GO:0000105">
    <property type="term" value="P:L-histidine biosynthetic process"/>
    <property type="evidence" value="ECO:0007669"/>
    <property type="project" value="UniProtKB-UniRule"/>
</dbReference>
<dbReference type="InterPro" id="IPR015424">
    <property type="entry name" value="PyrdxlP-dep_Trfase"/>
</dbReference>
<dbReference type="GO" id="GO:0030170">
    <property type="term" value="F:pyridoxal phosphate binding"/>
    <property type="evidence" value="ECO:0007669"/>
    <property type="project" value="InterPro"/>
</dbReference>
<dbReference type="NCBIfam" id="TIGR01141">
    <property type="entry name" value="hisC"/>
    <property type="match status" value="1"/>
</dbReference>
<feature type="modified residue" description="N6-(pyridoxal phosphate)lysine" evidence="9">
    <location>
        <position position="226"/>
    </location>
</feature>
<keyword evidence="9" id="KW-0028">Amino-acid biosynthesis</keyword>
<dbReference type="AlphaFoldDB" id="A0A7G9RUV8"/>
<proteinExistence type="inferred from homology"/>
<keyword evidence="6 9" id="KW-0808">Transferase</keyword>
<accession>A0A7G9RUV8</accession>
<evidence type="ECO:0000256" key="5">
    <source>
        <dbReference type="ARBA" id="ARBA00022576"/>
    </source>
</evidence>
<comment type="pathway">
    <text evidence="2 9">Amino-acid biosynthesis; L-histidine biosynthesis; L-histidine from 5-phospho-alpha-D-ribose 1-diphosphate: step 7/9.</text>
</comment>
<evidence type="ECO:0000256" key="9">
    <source>
        <dbReference type="HAMAP-Rule" id="MF_01023"/>
    </source>
</evidence>
<organism evidence="11 12">
    <name type="scientific">Diaphorobacter ruginosibacter</name>
    <dbReference type="NCBI Taxonomy" id="1715720"/>
    <lineage>
        <taxon>Bacteria</taxon>
        <taxon>Pseudomonadati</taxon>
        <taxon>Pseudomonadota</taxon>
        <taxon>Betaproteobacteria</taxon>
        <taxon>Burkholderiales</taxon>
        <taxon>Comamonadaceae</taxon>
        <taxon>Diaphorobacter</taxon>
    </lineage>
</organism>
<dbReference type="SUPFAM" id="SSF53383">
    <property type="entry name" value="PLP-dependent transferases"/>
    <property type="match status" value="1"/>
</dbReference>
<keyword evidence="5 9" id="KW-0032">Aminotransferase</keyword>
<dbReference type="GO" id="GO:0004400">
    <property type="term" value="F:histidinol-phosphate transaminase activity"/>
    <property type="evidence" value="ECO:0007669"/>
    <property type="project" value="UniProtKB-UniRule"/>
</dbReference>
<dbReference type="Gene3D" id="3.90.1150.10">
    <property type="entry name" value="Aspartate Aminotransferase, domain 1"/>
    <property type="match status" value="1"/>
</dbReference>
<comment type="cofactor">
    <cofactor evidence="1 9">
        <name>pyridoxal 5'-phosphate</name>
        <dbReference type="ChEBI" id="CHEBI:597326"/>
    </cofactor>
</comment>
<dbReference type="HAMAP" id="MF_01023">
    <property type="entry name" value="HisC_aminotrans_2"/>
    <property type="match status" value="1"/>
</dbReference>
<comment type="similarity">
    <text evidence="3 9">Belongs to the class-II pyridoxal-phosphate-dependent aminotransferase family. Histidinol-phosphate aminotransferase subfamily.</text>
</comment>